<reference evidence="1 2" key="1">
    <citation type="submission" date="2022-06" db="EMBL/GenBank/DDBJ databases">
        <title>Roseomonas CN29.</title>
        <authorList>
            <person name="Cheng Y."/>
            <person name="He X."/>
        </authorList>
    </citation>
    <scope>NUCLEOTIDE SEQUENCE [LARGE SCALE GENOMIC DNA]</scope>
    <source>
        <strain evidence="1 2">CN29</strain>
    </source>
</reference>
<gene>
    <name evidence="1" type="ORF">NRP21_18510</name>
</gene>
<dbReference type="EMBL" id="JANJOU010000018">
    <property type="protein sequence ID" value="MCR0984052.1"/>
    <property type="molecule type" value="Genomic_DNA"/>
</dbReference>
<protein>
    <submittedName>
        <fullName evidence="1">Uncharacterized protein</fullName>
    </submittedName>
</protein>
<accession>A0ABT1X7G7</accession>
<name>A0ABT1X7G7_9PROT</name>
<organism evidence="1 2">
    <name type="scientific">Roseomonas populi</name>
    <dbReference type="NCBI Taxonomy" id="3121582"/>
    <lineage>
        <taxon>Bacteria</taxon>
        <taxon>Pseudomonadati</taxon>
        <taxon>Pseudomonadota</taxon>
        <taxon>Alphaproteobacteria</taxon>
        <taxon>Acetobacterales</taxon>
        <taxon>Roseomonadaceae</taxon>
        <taxon>Roseomonas</taxon>
    </lineage>
</organism>
<dbReference type="Proteomes" id="UP001524642">
    <property type="component" value="Unassembled WGS sequence"/>
</dbReference>
<sequence length="122" mass="13064">MSPVILPEIEGHLAVRVLEDVMADGYGLVRTDCSPAVEIAIVHDGSDRGIGETEAYVALLARSPGMKRLLDEAVAFEAEAFDEDEPVSGADLVDWFASWRVAVRTLLKQPLPPAAPVPSPKA</sequence>
<proteinExistence type="predicted"/>
<evidence type="ECO:0000313" key="1">
    <source>
        <dbReference type="EMBL" id="MCR0984052.1"/>
    </source>
</evidence>
<comment type="caution">
    <text evidence="1">The sequence shown here is derived from an EMBL/GenBank/DDBJ whole genome shotgun (WGS) entry which is preliminary data.</text>
</comment>
<evidence type="ECO:0000313" key="2">
    <source>
        <dbReference type="Proteomes" id="UP001524642"/>
    </source>
</evidence>
<keyword evidence="2" id="KW-1185">Reference proteome</keyword>
<dbReference type="RefSeq" id="WP_257717717.1">
    <property type="nucleotide sequence ID" value="NZ_JANJOU010000018.1"/>
</dbReference>